<dbReference type="Proteomes" id="UP000010523">
    <property type="component" value="Unassembled WGS sequence"/>
</dbReference>
<evidence type="ECO:0000313" key="2">
    <source>
        <dbReference type="EMBL" id="EIJ78785.1"/>
    </source>
</evidence>
<dbReference type="OrthoDB" id="9787997at2"/>
<evidence type="ECO:0000259" key="1">
    <source>
        <dbReference type="PROSITE" id="PS50851"/>
    </source>
</evidence>
<dbReference type="GO" id="GO:0007165">
    <property type="term" value="P:signal transduction"/>
    <property type="evidence" value="ECO:0007669"/>
    <property type="project" value="InterPro"/>
</dbReference>
<dbReference type="STRING" id="997296.PB1_14544"/>
<proteinExistence type="predicted"/>
<dbReference type="EMBL" id="AFEU01000003">
    <property type="protein sequence ID" value="EIJ78785.1"/>
    <property type="molecule type" value="Genomic_DNA"/>
</dbReference>
<comment type="caution">
    <text evidence="2">The sequence shown here is derived from an EMBL/GenBank/DDBJ whole genome shotgun (WGS) entry which is preliminary data.</text>
</comment>
<keyword evidence="3" id="KW-1185">Reference proteome</keyword>
<dbReference type="InterPro" id="IPR002545">
    <property type="entry name" value="CheW-lke_dom"/>
</dbReference>
<dbReference type="Gene3D" id="2.30.30.40">
    <property type="entry name" value="SH3 Domains"/>
    <property type="match status" value="1"/>
</dbReference>
<evidence type="ECO:0000313" key="3">
    <source>
        <dbReference type="Proteomes" id="UP000010523"/>
    </source>
</evidence>
<dbReference type="RefSeq" id="WP_004437636.1">
    <property type="nucleotide sequence ID" value="NZ_AFEU01000003.1"/>
</dbReference>
<dbReference type="PROSITE" id="PS50851">
    <property type="entry name" value="CHEW"/>
    <property type="match status" value="1"/>
</dbReference>
<sequence length="161" mass="18363">MSEINKAVVFRVGSEEYAFPIQYVISIEKMERTTPIPHLPEYVKGIVKVRGELIPVVDFENILYNRQLVINEGTRLIVLHTPEMSLGVLVNEAKEIAEIPSDNLKQIGLIAYQKTSYFTGVANLDKRLITVIDPLKLIQSLEGIREIQEYMKTQARPEQHS</sequence>
<reference evidence="2 3" key="1">
    <citation type="journal article" date="2012" name="Appl. Environ. Microbiol.">
        <title>Genome Sequence of Thermotolerant Bacillus methanolicus: Features and Regulation Related to Methylotrophy and Production of L-Lysine and L-Glutamate from Methanol.</title>
        <authorList>
            <person name="Heggeset T.M."/>
            <person name="Krog A."/>
            <person name="Balzer S."/>
            <person name="Wentzel A."/>
            <person name="Ellingsen T.E."/>
            <person name="Brautaset T."/>
        </authorList>
    </citation>
    <scope>NUCLEOTIDE SEQUENCE [LARGE SCALE GENOMIC DNA]</scope>
    <source>
        <strain evidence="2 3">PB1</strain>
    </source>
</reference>
<dbReference type="AlphaFoldDB" id="I3DX14"/>
<dbReference type="Pfam" id="PF01584">
    <property type="entry name" value="CheW"/>
    <property type="match status" value="1"/>
</dbReference>
<dbReference type="PANTHER" id="PTHR22617">
    <property type="entry name" value="CHEMOTAXIS SENSOR HISTIDINE KINASE-RELATED"/>
    <property type="match status" value="1"/>
</dbReference>
<dbReference type="SUPFAM" id="SSF50341">
    <property type="entry name" value="CheW-like"/>
    <property type="match status" value="1"/>
</dbReference>
<dbReference type="GO" id="GO:0005829">
    <property type="term" value="C:cytosol"/>
    <property type="evidence" value="ECO:0007669"/>
    <property type="project" value="TreeGrafter"/>
</dbReference>
<accession>I3DX14</accession>
<dbReference type="SMART" id="SM00260">
    <property type="entry name" value="CheW"/>
    <property type="match status" value="1"/>
</dbReference>
<protein>
    <submittedName>
        <fullName evidence="2">Chemotaxis signal transduction protein</fullName>
    </submittedName>
</protein>
<dbReference type="InterPro" id="IPR036061">
    <property type="entry name" value="CheW-like_dom_sf"/>
</dbReference>
<dbReference type="InterPro" id="IPR039315">
    <property type="entry name" value="CheW"/>
</dbReference>
<organism evidence="2 3">
    <name type="scientific">Bacillus methanolicus PB1</name>
    <dbReference type="NCBI Taxonomy" id="997296"/>
    <lineage>
        <taxon>Bacteria</taxon>
        <taxon>Bacillati</taxon>
        <taxon>Bacillota</taxon>
        <taxon>Bacilli</taxon>
        <taxon>Bacillales</taxon>
        <taxon>Bacillaceae</taxon>
        <taxon>Bacillus</taxon>
    </lineage>
</organism>
<gene>
    <name evidence="2" type="ORF">PB1_14544</name>
</gene>
<dbReference type="PATRIC" id="fig|997296.3.peg.3067"/>
<dbReference type="GO" id="GO:0006935">
    <property type="term" value="P:chemotaxis"/>
    <property type="evidence" value="ECO:0007669"/>
    <property type="project" value="InterPro"/>
</dbReference>
<feature type="domain" description="CheW-like" evidence="1">
    <location>
        <begin position="4"/>
        <end position="143"/>
    </location>
</feature>
<dbReference type="Gene3D" id="2.40.50.180">
    <property type="entry name" value="CheA-289, Domain 4"/>
    <property type="match status" value="1"/>
</dbReference>
<dbReference type="PANTHER" id="PTHR22617:SF23">
    <property type="entry name" value="CHEMOTAXIS PROTEIN CHEW"/>
    <property type="match status" value="1"/>
</dbReference>
<dbReference type="eggNOG" id="COG0835">
    <property type="taxonomic scope" value="Bacteria"/>
</dbReference>
<name>I3DX14_BACMT</name>